<evidence type="ECO:0000256" key="6">
    <source>
        <dbReference type="PIRSR" id="PIRSR600760-2"/>
    </source>
</evidence>
<feature type="binding site" evidence="6">
    <location>
        <position position="88"/>
    </location>
    <ligand>
        <name>Mg(2+)</name>
        <dbReference type="ChEBI" id="CHEBI:18420"/>
        <label>1</label>
        <note>catalytic</note>
    </ligand>
</feature>
<feature type="binding site" evidence="6">
    <location>
        <position position="225"/>
    </location>
    <ligand>
        <name>Mg(2+)</name>
        <dbReference type="ChEBI" id="CHEBI:18420"/>
        <label>1</label>
        <note>catalytic</note>
    </ligand>
</feature>
<dbReference type="GO" id="GO:0016791">
    <property type="term" value="F:phosphatase activity"/>
    <property type="evidence" value="ECO:0007669"/>
    <property type="project" value="UniProtKB-ARBA"/>
</dbReference>
<evidence type="ECO:0000256" key="1">
    <source>
        <dbReference type="ARBA" id="ARBA00001946"/>
    </source>
</evidence>
<dbReference type="InterPro" id="IPR020583">
    <property type="entry name" value="Inositol_monoP_metal-BS"/>
</dbReference>
<dbReference type="Pfam" id="PF00459">
    <property type="entry name" value="Inositol_P"/>
    <property type="match status" value="1"/>
</dbReference>
<dbReference type="EMBL" id="CP031264">
    <property type="protein sequence ID" value="AXI76818.1"/>
    <property type="molecule type" value="Genomic_DNA"/>
</dbReference>
<reference evidence="8" key="1">
    <citation type="submission" date="2018-07" db="EMBL/GenBank/DDBJ databases">
        <title>Streptacidiphilus bronchialis DSM 106435 chromosome.</title>
        <authorList>
            <person name="Batra D."/>
            <person name="Gulvik C.A."/>
        </authorList>
    </citation>
    <scope>NUCLEOTIDE SEQUENCE [LARGE SCALE GENOMIC DNA]</scope>
    <source>
        <strain evidence="8">DSM 106435</strain>
    </source>
</reference>
<evidence type="ECO:0000313" key="8">
    <source>
        <dbReference type="Proteomes" id="UP000249340"/>
    </source>
</evidence>
<dbReference type="GO" id="GO:0000105">
    <property type="term" value="P:L-histidine biosynthetic process"/>
    <property type="evidence" value="ECO:0007669"/>
    <property type="project" value="TreeGrafter"/>
</dbReference>
<comment type="cofactor">
    <cofactor evidence="1 6">
        <name>Mg(2+)</name>
        <dbReference type="ChEBI" id="CHEBI:18420"/>
    </cofactor>
</comment>
<dbReference type="AlphaFoldDB" id="A0A345SSW3"/>
<dbReference type="PROSITE" id="PS00629">
    <property type="entry name" value="IMP_1"/>
    <property type="match status" value="1"/>
</dbReference>
<evidence type="ECO:0000313" key="7">
    <source>
        <dbReference type="EMBL" id="AXI76818.1"/>
    </source>
</evidence>
<dbReference type="InterPro" id="IPR051090">
    <property type="entry name" value="Inositol_monoP_superfamily"/>
</dbReference>
<evidence type="ECO:0000256" key="2">
    <source>
        <dbReference type="ARBA" id="ARBA00009759"/>
    </source>
</evidence>
<dbReference type="PRINTS" id="PR00377">
    <property type="entry name" value="IMPHPHTASES"/>
</dbReference>
<feature type="binding site" evidence="6">
    <location>
        <position position="66"/>
    </location>
    <ligand>
        <name>Mg(2+)</name>
        <dbReference type="ChEBI" id="CHEBI:18420"/>
        <label>1</label>
        <note>catalytic</note>
    </ligand>
</feature>
<comment type="similarity">
    <text evidence="2">Belongs to the inositol monophosphatase superfamily.</text>
</comment>
<dbReference type="RefSeq" id="WP_111490382.1">
    <property type="nucleotide sequence ID" value="NZ_CP031264.1"/>
</dbReference>
<dbReference type="PANTHER" id="PTHR43200">
    <property type="entry name" value="PHOSPHATASE"/>
    <property type="match status" value="1"/>
</dbReference>
<dbReference type="Gene3D" id="3.30.540.10">
    <property type="entry name" value="Fructose-1,6-Bisphosphatase, subunit A, domain 1"/>
    <property type="match status" value="1"/>
</dbReference>
<feature type="binding site" evidence="6">
    <location>
        <position position="90"/>
    </location>
    <ligand>
        <name>Mg(2+)</name>
        <dbReference type="ChEBI" id="CHEBI:18420"/>
        <label>2</label>
    </ligand>
</feature>
<sequence>MSVEPLWSSLTQQLLRTFADYRNRLADLPIEFKADRTLLTRADVEIQDLIVREIRRLDPNAVIIAEEDERTGPREEVAKSDGRVWVIDPIDGTAEFVRHDRVEFCSVVCLLEDWKPSAALVVAPELGTGRTPLVVTGDVTAGTVRLGGGSVPAPEPAEWVSVTRSLGSPARSFEAIAKQAGYRLKTRTTSQTLDMVRTVVDLSAVTDPVLPRFDLFWRRTQKLWDGAAGLCLGAALGLRSMGENGEPLPYGPEFLSAPTPAFPSTVMGRPETVAWFLEVSRA</sequence>
<keyword evidence="8" id="KW-1185">Reference proteome</keyword>
<feature type="binding site" evidence="6">
    <location>
        <position position="91"/>
    </location>
    <ligand>
        <name>Mg(2+)</name>
        <dbReference type="ChEBI" id="CHEBI:18420"/>
        <label>1</label>
        <note>catalytic</note>
    </ligand>
</feature>
<dbReference type="GO" id="GO:0046872">
    <property type="term" value="F:metal ion binding"/>
    <property type="evidence" value="ECO:0007669"/>
    <property type="project" value="UniProtKB-KW"/>
</dbReference>
<dbReference type="OrthoDB" id="9772456at2"/>
<keyword evidence="4" id="KW-0378">Hydrolase</keyword>
<evidence type="ECO:0000256" key="3">
    <source>
        <dbReference type="ARBA" id="ARBA00022723"/>
    </source>
</evidence>
<dbReference type="PANTHER" id="PTHR43200:SF6">
    <property type="entry name" value="3'(2'),5'-BISPHOSPHATE NUCLEOTIDASE"/>
    <property type="match status" value="1"/>
</dbReference>
<accession>A0A345SSW3</accession>
<evidence type="ECO:0000256" key="4">
    <source>
        <dbReference type="ARBA" id="ARBA00022801"/>
    </source>
</evidence>
<dbReference type="KEGG" id="stri:C7M71_004440"/>
<keyword evidence="3 6" id="KW-0479">Metal-binding</keyword>
<dbReference type="Proteomes" id="UP000249340">
    <property type="component" value="Chromosome"/>
</dbReference>
<dbReference type="InterPro" id="IPR000760">
    <property type="entry name" value="Inositol_monophosphatase-like"/>
</dbReference>
<gene>
    <name evidence="7" type="ORF">C7M71_004440</name>
</gene>
<dbReference type="SUPFAM" id="SSF56655">
    <property type="entry name" value="Carbohydrate phosphatase"/>
    <property type="match status" value="1"/>
</dbReference>
<proteinExistence type="inferred from homology"/>
<evidence type="ECO:0000256" key="5">
    <source>
        <dbReference type="ARBA" id="ARBA00022842"/>
    </source>
</evidence>
<keyword evidence="5 6" id="KW-0460">Magnesium</keyword>
<name>A0A345SSW3_9ACTN</name>
<organism evidence="7 8">
    <name type="scientific">Peterkaempfera bronchialis</name>
    <dbReference type="NCBI Taxonomy" id="2126346"/>
    <lineage>
        <taxon>Bacteria</taxon>
        <taxon>Bacillati</taxon>
        <taxon>Actinomycetota</taxon>
        <taxon>Actinomycetes</taxon>
        <taxon>Kitasatosporales</taxon>
        <taxon>Streptomycetaceae</taxon>
        <taxon>Peterkaempfera</taxon>
    </lineage>
</organism>
<protein>
    <submittedName>
        <fullName evidence="7">Inositol monophosphatase family protein</fullName>
    </submittedName>
</protein>